<evidence type="ECO:0000313" key="4">
    <source>
        <dbReference type="Proteomes" id="UP001279734"/>
    </source>
</evidence>
<feature type="transmembrane region" description="Helical" evidence="1">
    <location>
        <begin position="12"/>
        <end position="35"/>
    </location>
</feature>
<name>A0AAD3T733_NEPGR</name>
<evidence type="ECO:0000313" key="3">
    <source>
        <dbReference type="EMBL" id="GMH24145.1"/>
    </source>
</evidence>
<feature type="transmembrane region" description="Helical" evidence="1">
    <location>
        <begin position="47"/>
        <end position="64"/>
    </location>
</feature>
<feature type="signal peptide" evidence="2">
    <location>
        <begin position="1"/>
        <end position="25"/>
    </location>
</feature>
<keyword evidence="4" id="KW-1185">Reference proteome</keyword>
<keyword evidence="1" id="KW-0472">Membrane</keyword>
<feature type="transmembrane region" description="Helical" evidence="1">
    <location>
        <begin position="70"/>
        <end position="89"/>
    </location>
</feature>
<feature type="transmembrane region" description="Helical" evidence="1">
    <location>
        <begin position="96"/>
        <end position="118"/>
    </location>
</feature>
<sequence>MLIFPCHAYCLMRLTILMMQSGTTASLIAVCRIGLDKFNWSNRPSMYLGFAVVVMIDAVYFGMMADVSDVDAGVSSVLFFFLLGVGALLQLPRAYVGWLAALLLLGILLNWRVVAMLYTSTVSSDLARLLKWMGVNSMRLHGRSCWSCCWSCCGATDMLMILRLVAMLIVLQVVLAFATPEVRVRLGSGSFIVFA</sequence>
<proteinExistence type="predicted"/>
<gene>
    <name evidence="3" type="ORF">Nepgr_025988</name>
</gene>
<evidence type="ECO:0000256" key="2">
    <source>
        <dbReference type="SAM" id="SignalP"/>
    </source>
</evidence>
<keyword evidence="1" id="KW-0812">Transmembrane</keyword>
<dbReference type="AlphaFoldDB" id="A0AAD3T733"/>
<keyword evidence="1" id="KW-1133">Transmembrane helix</keyword>
<organism evidence="3 4">
    <name type="scientific">Nepenthes gracilis</name>
    <name type="common">Slender pitcher plant</name>
    <dbReference type="NCBI Taxonomy" id="150966"/>
    <lineage>
        <taxon>Eukaryota</taxon>
        <taxon>Viridiplantae</taxon>
        <taxon>Streptophyta</taxon>
        <taxon>Embryophyta</taxon>
        <taxon>Tracheophyta</taxon>
        <taxon>Spermatophyta</taxon>
        <taxon>Magnoliopsida</taxon>
        <taxon>eudicotyledons</taxon>
        <taxon>Gunneridae</taxon>
        <taxon>Pentapetalae</taxon>
        <taxon>Caryophyllales</taxon>
        <taxon>Nepenthaceae</taxon>
        <taxon>Nepenthes</taxon>
    </lineage>
</organism>
<evidence type="ECO:0000256" key="1">
    <source>
        <dbReference type="SAM" id="Phobius"/>
    </source>
</evidence>
<feature type="chain" id="PRO_5042129738" evidence="2">
    <location>
        <begin position="26"/>
        <end position="195"/>
    </location>
</feature>
<dbReference type="EMBL" id="BSYO01000027">
    <property type="protein sequence ID" value="GMH24145.1"/>
    <property type="molecule type" value="Genomic_DNA"/>
</dbReference>
<comment type="caution">
    <text evidence="3">The sequence shown here is derived from an EMBL/GenBank/DDBJ whole genome shotgun (WGS) entry which is preliminary data.</text>
</comment>
<protein>
    <submittedName>
        <fullName evidence="3">Uncharacterized protein</fullName>
    </submittedName>
</protein>
<accession>A0AAD3T733</accession>
<keyword evidence="2" id="KW-0732">Signal</keyword>
<reference evidence="3" key="1">
    <citation type="submission" date="2023-05" db="EMBL/GenBank/DDBJ databases">
        <title>Nepenthes gracilis genome sequencing.</title>
        <authorList>
            <person name="Fukushima K."/>
        </authorList>
    </citation>
    <scope>NUCLEOTIDE SEQUENCE</scope>
    <source>
        <strain evidence="3">SING2019-196</strain>
    </source>
</reference>
<feature type="transmembrane region" description="Helical" evidence="1">
    <location>
        <begin position="160"/>
        <end position="178"/>
    </location>
</feature>
<dbReference type="Proteomes" id="UP001279734">
    <property type="component" value="Unassembled WGS sequence"/>
</dbReference>